<dbReference type="Proteomes" id="UP000187485">
    <property type="component" value="Unassembled WGS sequence"/>
</dbReference>
<dbReference type="OrthoDB" id="2112364at2"/>
<protein>
    <recommendedName>
        <fullName evidence="3">Preprotein translocase subunit SecB</fullName>
    </recommendedName>
</protein>
<evidence type="ECO:0000313" key="2">
    <source>
        <dbReference type="Proteomes" id="UP000187485"/>
    </source>
</evidence>
<gene>
    <name evidence="1" type="ORF">cpu_18030</name>
</gene>
<evidence type="ECO:0008006" key="3">
    <source>
        <dbReference type="Google" id="ProtNLM"/>
    </source>
</evidence>
<dbReference type="STRING" id="870242.cpu_18030"/>
<name>A0A1L8CWL6_9THEO</name>
<keyword evidence="2" id="KW-1185">Reference proteome</keyword>
<comment type="caution">
    <text evidence="1">The sequence shown here is derived from an EMBL/GenBank/DDBJ whole genome shotgun (WGS) entry which is preliminary data.</text>
</comment>
<reference evidence="2" key="1">
    <citation type="submission" date="2016-12" db="EMBL/GenBank/DDBJ databases">
        <title>Draft Genome Sequences od Carboxydothermus pertinax and islandicus, Hydrogenogenic Carboxydotrophic Bacteria.</title>
        <authorList>
            <person name="Fukuyama Y."/>
            <person name="Ohmae K."/>
            <person name="Yoneda Y."/>
            <person name="Yoshida T."/>
            <person name="Sako Y."/>
        </authorList>
    </citation>
    <scope>NUCLEOTIDE SEQUENCE [LARGE SCALE GENOMIC DNA]</scope>
    <source>
        <strain evidence="2">Ug1</strain>
    </source>
</reference>
<evidence type="ECO:0000313" key="1">
    <source>
        <dbReference type="EMBL" id="GAV23293.1"/>
    </source>
</evidence>
<dbReference type="AlphaFoldDB" id="A0A1L8CWL6"/>
<sequence length="139" mass="15920">MSKLKYSLRTIKIQEINAYLTKETNENSKGSKKFSLKREKPSINIEVLSDKKFIVKVSEKISFVPDLLAFKLEVIGYYSANALVNEEELEKDKNYLAEPLFPFISLVVGFITEKMLNGPPLILPPFNPYEEDDNENSPD</sequence>
<proteinExistence type="predicted"/>
<dbReference type="EMBL" id="BDJK01000041">
    <property type="protein sequence ID" value="GAV23293.1"/>
    <property type="molecule type" value="Genomic_DNA"/>
</dbReference>
<accession>A0A1L8CWL6</accession>
<dbReference type="RefSeq" id="WP_075859731.1">
    <property type="nucleotide sequence ID" value="NZ_BDJK01000041.1"/>
</dbReference>
<organism evidence="1 2">
    <name type="scientific">Carboxydothermus pertinax</name>
    <dbReference type="NCBI Taxonomy" id="870242"/>
    <lineage>
        <taxon>Bacteria</taxon>
        <taxon>Bacillati</taxon>
        <taxon>Bacillota</taxon>
        <taxon>Clostridia</taxon>
        <taxon>Thermoanaerobacterales</taxon>
        <taxon>Thermoanaerobacteraceae</taxon>
        <taxon>Carboxydothermus</taxon>
    </lineage>
</organism>